<keyword evidence="7" id="KW-0479">Metal-binding</keyword>
<dbReference type="PIRSF" id="PIRSF000156">
    <property type="entry name" value="Pyruvate_dh_E1"/>
    <property type="match status" value="1"/>
</dbReference>
<accession>A0A6J4VQX0</accession>
<dbReference type="Pfam" id="PF17831">
    <property type="entry name" value="PDH_E1_M"/>
    <property type="match status" value="1"/>
</dbReference>
<dbReference type="GO" id="GO:0004739">
    <property type="term" value="F:pyruvate dehydrogenase (acetyl-transferring) activity"/>
    <property type="evidence" value="ECO:0007669"/>
    <property type="project" value="UniProtKB-EC"/>
</dbReference>
<gene>
    <name evidence="9" type="ORF">AVDCRST_MAG88-3872</name>
</gene>
<dbReference type="PANTHER" id="PTHR43825">
    <property type="entry name" value="PYRUVATE DEHYDROGENASE E1 COMPONENT"/>
    <property type="match status" value="1"/>
</dbReference>
<dbReference type="GO" id="GO:0046872">
    <property type="term" value="F:metal ion binding"/>
    <property type="evidence" value="ECO:0007669"/>
    <property type="project" value="UniProtKB-KW"/>
</dbReference>
<dbReference type="Pfam" id="PF00456">
    <property type="entry name" value="Transketolase_N"/>
    <property type="match status" value="1"/>
</dbReference>
<comment type="function">
    <text evidence="3">Component of the pyruvate dehydrogenase (PDH) complex, that catalyzes the overall conversion of pyruvate to acetyl-CoA and CO(2).</text>
</comment>
<evidence type="ECO:0000256" key="3">
    <source>
        <dbReference type="ARBA" id="ARBA00003157"/>
    </source>
</evidence>
<dbReference type="AlphaFoldDB" id="A0A6J4VQX0"/>
<proteinExistence type="inferred from homology"/>
<dbReference type="PANTHER" id="PTHR43825:SF4">
    <property type="entry name" value="PYRUVATE DEHYDROGENASE E1 COMPONENT"/>
    <property type="match status" value="1"/>
</dbReference>
<dbReference type="InterPro" id="IPR051157">
    <property type="entry name" value="PDH/Transketolase"/>
</dbReference>
<dbReference type="InterPro" id="IPR009014">
    <property type="entry name" value="Transketo_C/PFOR_II"/>
</dbReference>
<feature type="non-terminal residue" evidence="9">
    <location>
        <position position="1"/>
    </location>
</feature>
<evidence type="ECO:0000256" key="5">
    <source>
        <dbReference type="ARBA" id="ARBA00017172"/>
    </source>
</evidence>
<evidence type="ECO:0000259" key="8">
    <source>
        <dbReference type="SMART" id="SM00861"/>
    </source>
</evidence>
<feature type="binding site" evidence="7">
    <location>
        <position position="210"/>
    </location>
    <ligand>
        <name>Mg(2+)</name>
        <dbReference type="ChEBI" id="CHEBI:18420"/>
    </ligand>
</feature>
<dbReference type="InterPro" id="IPR029061">
    <property type="entry name" value="THDP-binding"/>
</dbReference>
<comment type="catalytic activity">
    <reaction evidence="6">
        <text>N(6)-[(R)-lipoyl]-L-lysyl-[protein] + pyruvate + H(+) = N(6)-[(R)-S(8)-acetyldihydrolipoyl]-L-lysyl-[protein] + CO2</text>
        <dbReference type="Rhea" id="RHEA:19189"/>
        <dbReference type="Rhea" id="RHEA-COMP:10474"/>
        <dbReference type="Rhea" id="RHEA-COMP:10478"/>
        <dbReference type="ChEBI" id="CHEBI:15361"/>
        <dbReference type="ChEBI" id="CHEBI:15378"/>
        <dbReference type="ChEBI" id="CHEBI:16526"/>
        <dbReference type="ChEBI" id="CHEBI:83099"/>
        <dbReference type="ChEBI" id="CHEBI:83111"/>
        <dbReference type="EC" id="1.2.4.1"/>
    </reaction>
</comment>
<keyword evidence="9" id="KW-0670">Pyruvate</keyword>
<dbReference type="InterPro" id="IPR004660">
    <property type="entry name" value="PDH_E1"/>
</dbReference>
<name>A0A6J4VQX0_9BACT</name>
<evidence type="ECO:0000313" key="9">
    <source>
        <dbReference type="EMBL" id="CAA9585464.1"/>
    </source>
</evidence>
<dbReference type="SMART" id="SM00861">
    <property type="entry name" value="Transket_pyr"/>
    <property type="match status" value="1"/>
</dbReference>
<dbReference type="SUPFAM" id="SSF52518">
    <property type="entry name" value="Thiamin diphosphate-binding fold (THDP-binding)"/>
    <property type="match status" value="2"/>
</dbReference>
<feature type="binding site" evidence="7">
    <location>
        <position position="208"/>
    </location>
    <ligand>
        <name>Mg(2+)</name>
        <dbReference type="ChEBI" id="CHEBI:18420"/>
    </ligand>
</feature>
<organism evidence="9">
    <name type="scientific">uncultured Thermomicrobiales bacterium</name>
    <dbReference type="NCBI Taxonomy" id="1645740"/>
    <lineage>
        <taxon>Bacteria</taxon>
        <taxon>Pseudomonadati</taxon>
        <taxon>Thermomicrobiota</taxon>
        <taxon>Thermomicrobia</taxon>
        <taxon>Thermomicrobiales</taxon>
        <taxon>environmental samples</taxon>
    </lineage>
</organism>
<reference evidence="9" key="1">
    <citation type="submission" date="2020-02" db="EMBL/GenBank/DDBJ databases">
        <authorList>
            <person name="Meier V. D."/>
        </authorList>
    </citation>
    <scope>NUCLEOTIDE SEQUENCE</scope>
    <source>
        <strain evidence="9">AVDCRST_MAG88</strain>
    </source>
</reference>
<keyword evidence="7" id="KW-0460">Magnesium</keyword>
<dbReference type="InterPro" id="IPR005475">
    <property type="entry name" value="Transketolase-like_Pyr-bd"/>
</dbReference>
<feature type="domain" description="Transketolase-like pyrimidine-binding" evidence="8">
    <location>
        <begin position="431"/>
        <end position="634"/>
    </location>
</feature>
<evidence type="ECO:0000256" key="4">
    <source>
        <dbReference type="ARBA" id="ARBA00007131"/>
    </source>
</evidence>
<comment type="similarity">
    <text evidence="4">Belongs to the transketolase family.</text>
</comment>
<feature type="binding site" evidence="7">
    <location>
        <position position="178"/>
    </location>
    <ligand>
        <name>Mg(2+)</name>
        <dbReference type="ChEBI" id="CHEBI:18420"/>
    </ligand>
</feature>
<protein>
    <recommendedName>
        <fullName evidence="5">Pyruvate dehydrogenase E1 component</fullName>
    </recommendedName>
</protein>
<dbReference type="EMBL" id="CADCWM010000949">
    <property type="protein sequence ID" value="CAA9585464.1"/>
    <property type="molecule type" value="Genomic_DNA"/>
</dbReference>
<dbReference type="InterPro" id="IPR041621">
    <property type="entry name" value="PDH_E1_M"/>
</dbReference>
<comment type="cofactor">
    <cofactor evidence="1 7">
        <name>Mg(2+)</name>
        <dbReference type="ChEBI" id="CHEBI:18420"/>
    </cofactor>
</comment>
<dbReference type="InterPro" id="IPR005474">
    <property type="entry name" value="Transketolase_N"/>
</dbReference>
<dbReference type="Gene3D" id="3.40.50.920">
    <property type="match status" value="1"/>
</dbReference>
<sequence>GAAGGAEPRRMMESSVAAPIDDEELATLEAIERRVLWLSTNIIDHANHVRTNPDKTKVGGHQASSASVVSILTALYFHFLDGRDRVSIKPHASPAYHAVQYLLGGLDRKYLTELRAYGGLQSYPSRTKDPDRVDFSTGSVGLGAAAPAFAALADRYAATHFGRADERPRRRFIALLGDAELDEGNVWETVAESALAGLGNILWIVDLNRQSLDRIVPGIRAAQLKSLFAAGGWHVLEAKYGRRLGAAFARPGGDALRRRIDEMSNEEYQALLRLPGATVRERLVAGAGAGGGAVAAAIETTGDDELPELLADLGGHDLRELLGAFAAADAEEGRPSVLFAYTIKGWGLPIAGDALNHSALLTPSQLAALRERLQIVPGREWDRFAPESAEGRRCAARGASLRDEIPPPAVVPALKPEAVPAAIDFRPAGITSTQEAFGQILAQLARVEGLGRRIVTTSPDVAVSTNLGAWINRTGVFAPETAPDYSDGAARLLKWQPGPAGQHIELGISEMNLFMLLGQLGLAAELVGELLLPVGTVYDPFVCRGLDALIHGLYSGAKFIFAGTPAGITLSPEGGAHQSTVTPSLGLELPGLTSFEPAFAREVEWCLLDGLRRCCDRVKGDATYLRLTTKPVAQGLLEPALECLGPDELRRQVLAGGYRLVEPPAALGEAPRILVATAGAMVPEAVAAAATLHDEGVAAVVLNLTSADRLYAGLAGARRNHVRRATAGAEAGHLVELIRPAERRVPIVTVLDGASHALSFLGSAFGAPVVPLGVDRFGQVGTRAELYRAELIDAESIVNAALLALDLGEAR</sequence>
<dbReference type="Gene3D" id="3.40.50.970">
    <property type="match status" value="2"/>
</dbReference>
<evidence type="ECO:0000256" key="7">
    <source>
        <dbReference type="PIRSR" id="PIRSR000156-1"/>
    </source>
</evidence>
<evidence type="ECO:0000256" key="6">
    <source>
        <dbReference type="ARBA" id="ARBA00051231"/>
    </source>
</evidence>
<evidence type="ECO:0000256" key="1">
    <source>
        <dbReference type="ARBA" id="ARBA00001946"/>
    </source>
</evidence>
<evidence type="ECO:0000256" key="2">
    <source>
        <dbReference type="ARBA" id="ARBA00001964"/>
    </source>
</evidence>
<dbReference type="SUPFAM" id="SSF52922">
    <property type="entry name" value="TK C-terminal domain-like"/>
    <property type="match status" value="1"/>
</dbReference>
<comment type="cofactor">
    <cofactor evidence="2">
        <name>thiamine diphosphate</name>
        <dbReference type="ChEBI" id="CHEBI:58937"/>
    </cofactor>
</comment>